<dbReference type="InterPro" id="IPR000847">
    <property type="entry name" value="LysR_HTH_N"/>
</dbReference>
<dbReference type="InterPro" id="IPR036388">
    <property type="entry name" value="WH-like_DNA-bd_sf"/>
</dbReference>
<dbReference type="EMBL" id="JAAGSC010000040">
    <property type="protein sequence ID" value="NDY95620.1"/>
    <property type="molecule type" value="Genomic_DNA"/>
</dbReference>
<dbReference type="PROSITE" id="PS50931">
    <property type="entry name" value="HTH_LYSR"/>
    <property type="match status" value="1"/>
</dbReference>
<keyword evidence="3" id="KW-0238">DNA-binding</keyword>
<evidence type="ECO:0000256" key="2">
    <source>
        <dbReference type="ARBA" id="ARBA00023015"/>
    </source>
</evidence>
<keyword evidence="7" id="KW-1185">Reference proteome</keyword>
<dbReference type="Pfam" id="PF03466">
    <property type="entry name" value="LysR_substrate"/>
    <property type="match status" value="1"/>
</dbReference>
<dbReference type="PANTHER" id="PTHR30126:SF88">
    <property type="entry name" value="TRANSCRIPTIONAL REGULATOR-RELATED"/>
    <property type="match status" value="1"/>
</dbReference>
<dbReference type="Proteomes" id="UP000484885">
    <property type="component" value="Unassembled WGS sequence"/>
</dbReference>
<evidence type="ECO:0000259" key="5">
    <source>
        <dbReference type="PROSITE" id="PS50931"/>
    </source>
</evidence>
<gene>
    <name evidence="6" type="ORF">G3I74_07765</name>
</gene>
<dbReference type="RefSeq" id="WP_164211017.1">
    <property type="nucleotide sequence ID" value="NZ_JAAGSC010000040.1"/>
</dbReference>
<dbReference type="GO" id="GO:0003700">
    <property type="term" value="F:DNA-binding transcription factor activity"/>
    <property type="evidence" value="ECO:0007669"/>
    <property type="project" value="InterPro"/>
</dbReference>
<dbReference type="AlphaFoldDB" id="A0A845V092"/>
<feature type="domain" description="HTH lysR-type" evidence="5">
    <location>
        <begin position="5"/>
        <end position="62"/>
    </location>
</feature>
<comment type="similarity">
    <text evidence="1">Belongs to the LysR transcriptional regulatory family.</text>
</comment>
<dbReference type="InterPro" id="IPR036390">
    <property type="entry name" value="WH_DNA-bd_sf"/>
</dbReference>
<keyword evidence="4" id="KW-0804">Transcription</keyword>
<dbReference type="Pfam" id="PF00126">
    <property type="entry name" value="HTH_1"/>
    <property type="match status" value="1"/>
</dbReference>
<proteinExistence type="inferred from homology"/>
<evidence type="ECO:0000256" key="3">
    <source>
        <dbReference type="ARBA" id="ARBA00023125"/>
    </source>
</evidence>
<dbReference type="SUPFAM" id="SSF53850">
    <property type="entry name" value="Periplasmic binding protein-like II"/>
    <property type="match status" value="1"/>
</dbReference>
<evidence type="ECO:0000313" key="7">
    <source>
        <dbReference type="Proteomes" id="UP000484885"/>
    </source>
</evidence>
<dbReference type="Gene3D" id="3.40.190.290">
    <property type="match status" value="1"/>
</dbReference>
<name>A0A845V092_9GAMM</name>
<organism evidence="6 7">
    <name type="scientific">Wenzhouxiangella limi</name>
    <dbReference type="NCBI Taxonomy" id="2707351"/>
    <lineage>
        <taxon>Bacteria</taxon>
        <taxon>Pseudomonadati</taxon>
        <taxon>Pseudomonadota</taxon>
        <taxon>Gammaproteobacteria</taxon>
        <taxon>Chromatiales</taxon>
        <taxon>Wenzhouxiangellaceae</taxon>
        <taxon>Wenzhouxiangella</taxon>
    </lineage>
</organism>
<evidence type="ECO:0000256" key="4">
    <source>
        <dbReference type="ARBA" id="ARBA00023163"/>
    </source>
</evidence>
<reference evidence="6 7" key="1">
    <citation type="submission" date="2020-02" db="EMBL/GenBank/DDBJ databases">
        <authorList>
            <person name="Zhang X.-Y."/>
        </authorList>
    </citation>
    <scope>NUCLEOTIDE SEQUENCE [LARGE SCALE GENOMIC DNA]</scope>
    <source>
        <strain evidence="6 7">C33</strain>
    </source>
</reference>
<comment type="caution">
    <text evidence="6">The sequence shown here is derived from an EMBL/GenBank/DDBJ whole genome shotgun (WGS) entry which is preliminary data.</text>
</comment>
<keyword evidence="2" id="KW-0805">Transcription regulation</keyword>
<dbReference type="Gene3D" id="1.10.10.10">
    <property type="entry name" value="Winged helix-like DNA-binding domain superfamily/Winged helix DNA-binding domain"/>
    <property type="match status" value="1"/>
</dbReference>
<protein>
    <submittedName>
        <fullName evidence="6">LysR family transcriptional regulator</fullName>
    </submittedName>
</protein>
<evidence type="ECO:0000313" key="6">
    <source>
        <dbReference type="EMBL" id="NDY95620.1"/>
    </source>
</evidence>
<sequence>MTPRITLEQWRALIAVHDHGGYAQAAAALNKSQSTVSYAVHRIEDLLDVRAFERQGRKAHLTAAGQMLVRRARALIEEAERLERAAALAAGGWETELRVAAEVIFPTWRMLDCLDRLCRAQPGLRVQLHESVLGGTAELLTSGRVDLAIASSIPAGFIGDPLTRVRFIAAAAPDHALHRLNRPLTAEDLRRHRHLVVRDSATQPAGSQAPRASDQRWTVTAKATSIAAACRGYGFAWYAEDIIRSELDSGALKPLPLAHGAERWATLYLVYADPDSAGPAARALADLLRSAAA</sequence>
<accession>A0A845V092</accession>
<dbReference type="SUPFAM" id="SSF46785">
    <property type="entry name" value="Winged helix' DNA-binding domain"/>
    <property type="match status" value="1"/>
</dbReference>
<dbReference type="InterPro" id="IPR005119">
    <property type="entry name" value="LysR_subst-bd"/>
</dbReference>
<dbReference type="PANTHER" id="PTHR30126">
    <property type="entry name" value="HTH-TYPE TRANSCRIPTIONAL REGULATOR"/>
    <property type="match status" value="1"/>
</dbReference>
<evidence type="ECO:0000256" key="1">
    <source>
        <dbReference type="ARBA" id="ARBA00009437"/>
    </source>
</evidence>
<dbReference type="GO" id="GO:0000976">
    <property type="term" value="F:transcription cis-regulatory region binding"/>
    <property type="evidence" value="ECO:0007669"/>
    <property type="project" value="TreeGrafter"/>
</dbReference>